<evidence type="ECO:0000313" key="3">
    <source>
        <dbReference type="Proteomes" id="UP000005239"/>
    </source>
</evidence>
<feature type="compositionally biased region" description="Basic and acidic residues" evidence="1">
    <location>
        <begin position="108"/>
        <end position="117"/>
    </location>
</feature>
<keyword evidence="3" id="KW-1185">Reference proteome</keyword>
<reference evidence="2" key="2">
    <citation type="submission" date="2022-06" db="UniProtKB">
        <authorList>
            <consortium name="EnsemblMetazoa"/>
        </authorList>
    </citation>
    <scope>IDENTIFICATION</scope>
    <source>
        <strain evidence="2">PS312</strain>
    </source>
</reference>
<proteinExistence type="predicted"/>
<reference evidence="3" key="1">
    <citation type="journal article" date="2008" name="Nat. Genet.">
        <title>The Pristionchus pacificus genome provides a unique perspective on nematode lifestyle and parasitism.</title>
        <authorList>
            <person name="Dieterich C."/>
            <person name="Clifton S.W."/>
            <person name="Schuster L.N."/>
            <person name="Chinwalla A."/>
            <person name="Delehaunty K."/>
            <person name="Dinkelacker I."/>
            <person name="Fulton L."/>
            <person name="Fulton R."/>
            <person name="Godfrey J."/>
            <person name="Minx P."/>
            <person name="Mitreva M."/>
            <person name="Roeseler W."/>
            <person name="Tian H."/>
            <person name="Witte H."/>
            <person name="Yang S.P."/>
            <person name="Wilson R.K."/>
            <person name="Sommer R.J."/>
        </authorList>
    </citation>
    <scope>NUCLEOTIDE SEQUENCE [LARGE SCALE GENOMIC DNA]</scope>
    <source>
        <strain evidence="3">PS312</strain>
    </source>
</reference>
<evidence type="ECO:0000313" key="2">
    <source>
        <dbReference type="EnsemblMetazoa" id="PPA40000.1"/>
    </source>
</evidence>
<name>A0A2A6BIY7_PRIPA</name>
<accession>A0A8R1YW80</accession>
<evidence type="ECO:0000256" key="1">
    <source>
        <dbReference type="SAM" id="MobiDB-lite"/>
    </source>
</evidence>
<gene>
    <name evidence="2" type="primary">WBGene00278369</name>
</gene>
<accession>A0A2A6BIY7</accession>
<dbReference type="EnsemblMetazoa" id="PPA40000.1">
    <property type="protein sequence ID" value="PPA40000.1"/>
    <property type="gene ID" value="WBGene00278369"/>
</dbReference>
<protein>
    <submittedName>
        <fullName evidence="2">Uncharacterized protein</fullName>
    </submittedName>
</protein>
<feature type="region of interest" description="Disordered" evidence="1">
    <location>
        <begin position="106"/>
        <end position="125"/>
    </location>
</feature>
<dbReference type="Proteomes" id="UP000005239">
    <property type="component" value="Unassembled WGS sequence"/>
</dbReference>
<organism evidence="2 3">
    <name type="scientific">Pristionchus pacificus</name>
    <name type="common">Parasitic nematode worm</name>
    <dbReference type="NCBI Taxonomy" id="54126"/>
    <lineage>
        <taxon>Eukaryota</taxon>
        <taxon>Metazoa</taxon>
        <taxon>Ecdysozoa</taxon>
        <taxon>Nematoda</taxon>
        <taxon>Chromadorea</taxon>
        <taxon>Rhabditida</taxon>
        <taxon>Rhabditina</taxon>
        <taxon>Diplogasteromorpha</taxon>
        <taxon>Diplogasteroidea</taxon>
        <taxon>Neodiplogasteridae</taxon>
        <taxon>Pristionchus</taxon>
    </lineage>
</organism>
<sequence>MFAFSPVQTNAAGCFGPLGRRHPTASRRVDLVSTTPLASGVQERYGEKKMKTNAAGCFGPLGRRHPTASRRVDLVSTTPLARETREAINILGEERSEGQQIIDLPPAGRREDKEGRTDASNIPPPLCARGRNVGIEEAHKKRDEETIGMPGVPGVTFMHASAHEARRAATITARIEVGSMAENVRAIASSWLGYL</sequence>
<dbReference type="AlphaFoldDB" id="A0A2A6BIY7"/>